<proteinExistence type="inferred from homology"/>
<dbReference type="SUPFAM" id="SSF51735">
    <property type="entry name" value="NAD(P)-binding Rossmann-fold domains"/>
    <property type="match status" value="1"/>
</dbReference>
<dbReference type="Pfam" id="PF00106">
    <property type="entry name" value="adh_short"/>
    <property type="match status" value="1"/>
</dbReference>
<dbReference type="PANTHER" id="PTHR43391:SF86">
    <property type="entry name" value="SHORT-CHAIN DEHYDROGENASE_REDUCTASE FAMILY PROTEIN"/>
    <property type="match status" value="1"/>
</dbReference>
<dbReference type="Gene3D" id="3.40.50.720">
    <property type="entry name" value="NAD(P)-binding Rossmann-like Domain"/>
    <property type="match status" value="1"/>
</dbReference>
<sequence>MTKRTALISGANRGIGAAIARRLDADGWNLSLGMRTPTRPDWDTDARCHLFRYDAEACSEEAWVAEAVAVFGQIDAIVPSAGIMTPGTIIEATDEEIDTLMAVNLKAPRRMAKAAWTELERSERGRIAILASLSGKRVKSAGSGLYSVSKFAVVALAHALRQAGWDKGIRATAICPGLVNTEMAHAISQLPHDQMSDPDAIANAVALILDMPDNSSVAEFHVNCVREEVF</sequence>
<dbReference type="STRING" id="1641875.XM53_15490"/>
<dbReference type="Proteomes" id="UP000051295">
    <property type="component" value="Unassembled WGS sequence"/>
</dbReference>
<dbReference type="EMBL" id="LAXJ01000018">
    <property type="protein sequence ID" value="KRS11669.1"/>
    <property type="molecule type" value="Genomic_DNA"/>
</dbReference>
<dbReference type="InterPro" id="IPR036291">
    <property type="entry name" value="NAD(P)-bd_dom_sf"/>
</dbReference>
<dbReference type="PANTHER" id="PTHR43391">
    <property type="entry name" value="RETINOL DEHYDROGENASE-RELATED"/>
    <property type="match status" value="1"/>
</dbReference>
<comment type="similarity">
    <text evidence="1">Belongs to the short-chain dehydrogenases/reductases (SDR) family.</text>
</comment>
<evidence type="ECO:0000256" key="2">
    <source>
        <dbReference type="ARBA" id="ARBA00023002"/>
    </source>
</evidence>
<evidence type="ECO:0000256" key="1">
    <source>
        <dbReference type="ARBA" id="ARBA00006484"/>
    </source>
</evidence>
<dbReference type="RefSeq" id="WP_057794920.1">
    <property type="nucleotide sequence ID" value="NZ_LAXJ01000018.1"/>
</dbReference>
<dbReference type="PRINTS" id="PR00081">
    <property type="entry name" value="GDHRDH"/>
</dbReference>
<dbReference type="InterPro" id="IPR020904">
    <property type="entry name" value="Sc_DH/Rdtase_CS"/>
</dbReference>
<reference evidence="3 4" key="1">
    <citation type="submission" date="2015-04" db="EMBL/GenBank/DDBJ databases">
        <title>The draft genome sequence of Roseovarius sp.R12b.</title>
        <authorList>
            <person name="Li G."/>
            <person name="Lai Q."/>
            <person name="Shao Z."/>
            <person name="Yan P."/>
        </authorList>
    </citation>
    <scope>NUCLEOTIDE SEQUENCE [LARGE SCALE GENOMIC DNA]</scope>
    <source>
        <strain evidence="3 4">R12B</strain>
    </source>
</reference>
<organism evidence="3 4">
    <name type="scientific">Roseovarius atlanticus</name>
    <dbReference type="NCBI Taxonomy" id="1641875"/>
    <lineage>
        <taxon>Bacteria</taxon>
        <taxon>Pseudomonadati</taxon>
        <taxon>Pseudomonadota</taxon>
        <taxon>Alphaproteobacteria</taxon>
        <taxon>Rhodobacterales</taxon>
        <taxon>Roseobacteraceae</taxon>
        <taxon>Roseovarius</taxon>
    </lineage>
</organism>
<keyword evidence="4" id="KW-1185">Reference proteome</keyword>
<dbReference type="PATRIC" id="fig|1641875.4.peg.908"/>
<keyword evidence="2" id="KW-0560">Oxidoreductase</keyword>
<evidence type="ECO:0000313" key="3">
    <source>
        <dbReference type="EMBL" id="KRS11669.1"/>
    </source>
</evidence>
<name>A0A0T5NRX5_9RHOB</name>
<gene>
    <name evidence="3" type="ORF">XM53_15490</name>
</gene>
<dbReference type="InterPro" id="IPR002347">
    <property type="entry name" value="SDR_fam"/>
</dbReference>
<protein>
    <submittedName>
        <fullName evidence="3">Short-chain dehydrogenase</fullName>
    </submittedName>
</protein>
<dbReference type="GO" id="GO:0005829">
    <property type="term" value="C:cytosol"/>
    <property type="evidence" value="ECO:0007669"/>
    <property type="project" value="TreeGrafter"/>
</dbReference>
<dbReference type="OrthoDB" id="9792355at2"/>
<dbReference type="PROSITE" id="PS00061">
    <property type="entry name" value="ADH_SHORT"/>
    <property type="match status" value="1"/>
</dbReference>
<comment type="caution">
    <text evidence="3">The sequence shown here is derived from an EMBL/GenBank/DDBJ whole genome shotgun (WGS) entry which is preliminary data.</text>
</comment>
<dbReference type="GO" id="GO:0016491">
    <property type="term" value="F:oxidoreductase activity"/>
    <property type="evidence" value="ECO:0007669"/>
    <property type="project" value="UniProtKB-KW"/>
</dbReference>
<dbReference type="AlphaFoldDB" id="A0A0T5NRX5"/>
<evidence type="ECO:0000313" key="4">
    <source>
        <dbReference type="Proteomes" id="UP000051295"/>
    </source>
</evidence>
<accession>A0A0T5NRX5</accession>